<evidence type="ECO:0000313" key="13">
    <source>
        <dbReference type="Proteomes" id="UP000184603"/>
    </source>
</evidence>
<dbReference type="SUPFAM" id="SSF52540">
    <property type="entry name" value="P-loop containing nucleoside triphosphate hydrolases"/>
    <property type="match status" value="1"/>
</dbReference>
<evidence type="ECO:0000259" key="11">
    <source>
        <dbReference type="PROSITE" id="PS51866"/>
    </source>
</evidence>
<protein>
    <submittedName>
        <fullName evidence="12">Molybdate transport system ATP-binding protein</fullName>
    </submittedName>
</protein>
<gene>
    <name evidence="12" type="ORF">SAMN02745220_01965</name>
</gene>
<dbReference type="InterPro" id="IPR003593">
    <property type="entry name" value="AAA+_ATPase"/>
</dbReference>
<dbReference type="GO" id="GO:0016887">
    <property type="term" value="F:ATP hydrolysis activity"/>
    <property type="evidence" value="ECO:0007669"/>
    <property type="project" value="InterPro"/>
</dbReference>
<dbReference type="SUPFAM" id="SSF50331">
    <property type="entry name" value="MOP-like"/>
    <property type="match status" value="1"/>
</dbReference>
<evidence type="ECO:0000313" key="12">
    <source>
        <dbReference type="EMBL" id="SHO47787.1"/>
    </source>
</evidence>
<dbReference type="NCBIfam" id="TIGR02142">
    <property type="entry name" value="modC_ABC"/>
    <property type="match status" value="1"/>
</dbReference>
<dbReference type="InterPro" id="IPR011868">
    <property type="entry name" value="ModC_ABC_ATP-bd"/>
</dbReference>
<evidence type="ECO:0000256" key="6">
    <source>
        <dbReference type="ARBA" id="ARBA00022840"/>
    </source>
</evidence>
<dbReference type="InterPro" id="IPR027417">
    <property type="entry name" value="P-loop_NTPase"/>
</dbReference>
<accession>A0A1M7Y5X7</accession>
<evidence type="ECO:0000256" key="7">
    <source>
        <dbReference type="ARBA" id="ARBA00022967"/>
    </source>
</evidence>
<dbReference type="InterPro" id="IPR003439">
    <property type="entry name" value="ABC_transporter-like_ATP-bd"/>
</dbReference>
<evidence type="ECO:0000256" key="5">
    <source>
        <dbReference type="ARBA" id="ARBA00022741"/>
    </source>
</evidence>
<dbReference type="GO" id="GO:0015098">
    <property type="term" value="F:molybdate ion transmembrane transporter activity"/>
    <property type="evidence" value="ECO:0007669"/>
    <property type="project" value="InterPro"/>
</dbReference>
<sequence>MELDVHVQKKIGDFHLDCTFSLSASRAGVFGPSGSGKSTLMHLLAGLATADNGHIRLDDQILFDSSRKINKRPEERRIGVVFQHAHLFPHMSVRQNLLYGYSRTARKERKIEPEGLFKVLGVDVLKDRDVTTLSGGERQRVALARTLLTCPRLILMDEPLSGLDEERKFQIIPYLERVFGEYSIPLIFISHSLLEMRMMTEELLVMEQGSITRQLETESFARTTWDTGRKGYINLISLGLSQRHHDLFSYNWGDNCLILTEPGEAPENLFELDAREIILFKRHPEATSARNLLQCKVLQVYMSGNRARVELETGGKSLIAQIVPESVRELGIEKGSEVVAAIKASAFSRIF</sequence>
<dbReference type="Pfam" id="PF03459">
    <property type="entry name" value="TOBE"/>
    <property type="match status" value="1"/>
</dbReference>
<dbReference type="EMBL" id="FRFE01000008">
    <property type="protein sequence ID" value="SHO47787.1"/>
    <property type="molecule type" value="Genomic_DNA"/>
</dbReference>
<feature type="domain" description="Mop" evidence="11">
    <location>
        <begin position="286"/>
        <end position="351"/>
    </location>
</feature>
<proteinExistence type="predicted"/>
<evidence type="ECO:0000259" key="10">
    <source>
        <dbReference type="PROSITE" id="PS50893"/>
    </source>
</evidence>
<dbReference type="InterPro" id="IPR017871">
    <property type="entry name" value="ABC_transporter-like_CS"/>
</dbReference>
<dbReference type="Pfam" id="PF00005">
    <property type="entry name" value="ABC_tran"/>
    <property type="match status" value="1"/>
</dbReference>
<reference evidence="12 13" key="1">
    <citation type="submission" date="2016-12" db="EMBL/GenBank/DDBJ databases">
        <authorList>
            <person name="Song W.-J."/>
            <person name="Kurnit D.M."/>
        </authorList>
    </citation>
    <scope>NUCLEOTIDE SEQUENCE [LARGE SCALE GENOMIC DNA]</scope>
    <source>
        <strain evidence="12 13">DSM 18488</strain>
    </source>
</reference>
<dbReference type="GO" id="GO:0005524">
    <property type="term" value="F:ATP binding"/>
    <property type="evidence" value="ECO:0007669"/>
    <property type="project" value="UniProtKB-KW"/>
</dbReference>
<keyword evidence="3 9" id="KW-0500">Molybdenum</keyword>
<dbReference type="PANTHER" id="PTHR43514">
    <property type="entry name" value="ABC TRANSPORTER I FAMILY MEMBER 10"/>
    <property type="match status" value="1"/>
</dbReference>
<evidence type="ECO:0000256" key="3">
    <source>
        <dbReference type="ARBA" id="ARBA00022505"/>
    </source>
</evidence>
<dbReference type="GO" id="GO:0140359">
    <property type="term" value="F:ABC-type transporter activity"/>
    <property type="evidence" value="ECO:0007669"/>
    <property type="project" value="InterPro"/>
</dbReference>
<dbReference type="Gene3D" id="3.40.50.300">
    <property type="entry name" value="P-loop containing nucleotide triphosphate hydrolases"/>
    <property type="match status" value="1"/>
</dbReference>
<keyword evidence="1" id="KW-0813">Transport</keyword>
<name>A0A1M7Y5X7_9BACT</name>
<dbReference type="SMART" id="SM00382">
    <property type="entry name" value="AAA"/>
    <property type="match status" value="1"/>
</dbReference>
<keyword evidence="13" id="KW-1185">Reference proteome</keyword>
<keyword evidence="8" id="KW-0472">Membrane</keyword>
<dbReference type="PROSITE" id="PS00211">
    <property type="entry name" value="ABC_TRANSPORTER_1"/>
    <property type="match status" value="1"/>
</dbReference>
<dbReference type="GO" id="GO:0016020">
    <property type="term" value="C:membrane"/>
    <property type="evidence" value="ECO:0007669"/>
    <property type="project" value="InterPro"/>
</dbReference>
<dbReference type="PROSITE" id="PS51866">
    <property type="entry name" value="MOP"/>
    <property type="match status" value="1"/>
</dbReference>
<keyword evidence="5" id="KW-0547">Nucleotide-binding</keyword>
<evidence type="ECO:0000256" key="4">
    <source>
        <dbReference type="ARBA" id="ARBA00022519"/>
    </source>
</evidence>
<evidence type="ECO:0000256" key="8">
    <source>
        <dbReference type="ARBA" id="ARBA00023136"/>
    </source>
</evidence>
<dbReference type="OrthoDB" id="9809450at2"/>
<dbReference type="InterPro" id="IPR004606">
    <property type="entry name" value="Mop_domain"/>
</dbReference>
<keyword evidence="2" id="KW-1003">Cell membrane</keyword>
<evidence type="ECO:0000256" key="2">
    <source>
        <dbReference type="ARBA" id="ARBA00022475"/>
    </source>
</evidence>
<dbReference type="Gene3D" id="2.40.50.100">
    <property type="match status" value="1"/>
</dbReference>
<dbReference type="InterPro" id="IPR008995">
    <property type="entry name" value="Mo/tungstate-bd_C_term_dom"/>
</dbReference>
<dbReference type="RefSeq" id="WP_073613274.1">
    <property type="nucleotide sequence ID" value="NZ_FRFE01000008.1"/>
</dbReference>
<evidence type="ECO:0000256" key="9">
    <source>
        <dbReference type="PROSITE-ProRule" id="PRU01213"/>
    </source>
</evidence>
<dbReference type="Proteomes" id="UP000184603">
    <property type="component" value="Unassembled WGS sequence"/>
</dbReference>
<evidence type="ECO:0000256" key="1">
    <source>
        <dbReference type="ARBA" id="ARBA00022448"/>
    </source>
</evidence>
<dbReference type="AlphaFoldDB" id="A0A1M7Y5X7"/>
<dbReference type="InterPro" id="IPR050334">
    <property type="entry name" value="Molybdenum_import_ModC"/>
</dbReference>
<dbReference type="InterPro" id="IPR005116">
    <property type="entry name" value="Transp-assoc_OB_typ1"/>
</dbReference>
<feature type="domain" description="ABC transporter" evidence="10">
    <location>
        <begin position="2"/>
        <end position="233"/>
    </location>
</feature>
<dbReference type="STRING" id="1121416.SAMN02745220_01965"/>
<dbReference type="PROSITE" id="PS50893">
    <property type="entry name" value="ABC_TRANSPORTER_2"/>
    <property type="match status" value="1"/>
</dbReference>
<dbReference type="PANTHER" id="PTHR43514:SF4">
    <property type="entry name" value="ABC TRANSPORTER I FAMILY MEMBER 10"/>
    <property type="match status" value="1"/>
</dbReference>
<keyword evidence="4" id="KW-0997">Cell inner membrane</keyword>
<keyword evidence="7" id="KW-1278">Translocase</keyword>
<keyword evidence="6 12" id="KW-0067">ATP-binding</keyword>
<organism evidence="12 13">
    <name type="scientific">Desulfopila aestuarii DSM 18488</name>
    <dbReference type="NCBI Taxonomy" id="1121416"/>
    <lineage>
        <taxon>Bacteria</taxon>
        <taxon>Pseudomonadati</taxon>
        <taxon>Thermodesulfobacteriota</taxon>
        <taxon>Desulfobulbia</taxon>
        <taxon>Desulfobulbales</taxon>
        <taxon>Desulfocapsaceae</taxon>
        <taxon>Desulfopila</taxon>
    </lineage>
</organism>